<proteinExistence type="predicted"/>
<keyword evidence="2" id="KW-1185">Reference proteome</keyword>
<protein>
    <submittedName>
        <fullName evidence="1">Uncharacterized protein</fullName>
    </submittedName>
</protein>
<dbReference type="AlphaFoldDB" id="A0AA39PB51"/>
<accession>A0AA39PB51</accession>
<organism evidence="1 2">
    <name type="scientific">Armillaria luteobubalina</name>
    <dbReference type="NCBI Taxonomy" id="153913"/>
    <lineage>
        <taxon>Eukaryota</taxon>
        <taxon>Fungi</taxon>
        <taxon>Dikarya</taxon>
        <taxon>Basidiomycota</taxon>
        <taxon>Agaricomycotina</taxon>
        <taxon>Agaricomycetes</taxon>
        <taxon>Agaricomycetidae</taxon>
        <taxon>Agaricales</taxon>
        <taxon>Marasmiineae</taxon>
        <taxon>Physalacriaceae</taxon>
        <taxon>Armillaria</taxon>
    </lineage>
</organism>
<evidence type="ECO:0000313" key="1">
    <source>
        <dbReference type="EMBL" id="KAK0480952.1"/>
    </source>
</evidence>
<sequence length="154" mass="16828">MSPAPPRTLTDPTSVHPPFFEWGNTSMDPVFSTEPTNTRHVPTIPNPTLSVIPPMLYASSSSQNLATPVFGNGGFNSTIRSLPFIPLAAERPSQPHPYHFRPPQPGYHPHNTKQASHLTIDVLAPQTPLCARVSNACTLPDDPHNDGLFFCLKI</sequence>
<name>A0AA39PB51_9AGAR</name>
<comment type="caution">
    <text evidence="1">The sequence shown here is derived from an EMBL/GenBank/DDBJ whole genome shotgun (WGS) entry which is preliminary data.</text>
</comment>
<dbReference type="Proteomes" id="UP001175228">
    <property type="component" value="Unassembled WGS sequence"/>
</dbReference>
<evidence type="ECO:0000313" key="2">
    <source>
        <dbReference type="Proteomes" id="UP001175228"/>
    </source>
</evidence>
<gene>
    <name evidence="1" type="ORF">EDD18DRAFT_1363556</name>
</gene>
<dbReference type="EMBL" id="JAUEPU010000079">
    <property type="protein sequence ID" value="KAK0480952.1"/>
    <property type="molecule type" value="Genomic_DNA"/>
</dbReference>
<reference evidence="1" key="1">
    <citation type="submission" date="2023-06" db="EMBL/GenBank/DDBJ databases">
        <authorList>
            <consortium name="Lawrence Berkeley National Laboratory"/>
            <person name="Ahrendt S."/>
            <person name="Sahu N."/>
            <person name="Indic B."/>
            <person name="Wong-Bajracharya J."/>
            <person name="Merenyi Z."/>
            <person name="Ke H.-M."/>
            <person name="Monk M."/>
            <person name="Kocsube S."/>
            <person name="Drula E."/>
            <person name="Lipzen A."/>
            <person name="Balint B."/>
            <person name="Henrissat B."/>
            <person name="Andreopoulos B."/>
            <person name="Martin F.M."/>
            <person name="Harder C.B."/>
            <person name="Rigling D."/>
            <person name="Ford K.L."/>
            <person name="Foster G.D."/>
            <person name="Pangilinan J."/>
            <person name="Papanicolaou A."/>
            <person name="Barry K."/>
            <person name="LaButti K."/>
            <person name="Viragh M."/>
            <person name="Koriabine M."/>
            <person name="Yan M."/>
            <person name="Riley R."/>
            <person name="Champramary S."/>
            <person name="Plett K.L."/>
            <person name="Tsai I.J."/>
            <person name="Slot J."/>
            <person name="Sipos G."/>
            <person name="Plett J."/>
            <person name="Nagy L.G."/>
            <person name="Grigoriev I.V."/>
        </authorList>
    </citation>
    <scope>NUCLEOTIDE SEQUENCE</scope>
    <source>
        <strain evidence="1">HWK02</strain>
    </source>
</reference>